<dbReference type="Proteomes" id="UP000244906">
    <property type="component" value="Unassembled WGS sequence"/>
</dbReference>
<dbReference type="PROSITE" id="PS50975">
    <property type="entry name" value="ATP_GRASP"/>
    <property type="match status" value="1"/>
</dbReference>
<keyword evidence="1" id="KW-0067">ATP-binding</keyword>
<dbReference type="AlphaFoldDB" id="A0A2V1GXG6"/>
<reference evidence="3 4" key="1">
    <citation type="submission" date="2018-04" db="EMBL/GenBank/DDBJ databases">
        <title>Thalassorhabdus spongiae gen. nov., sp. nov., isolated from a marine sponge in South-West Iceland.</title>
        <authorList>
            <person name="Knobloch S."/>
            <person name="Daussin A."/>
            <person name="Johannsson R."/>
            <person name="Marteinsson V.T."/>
        </authorList>
    </citation>
    <scope>NUCLEOTIDE SEQUENCE [LARGE SCALE GENOMIC DNA]</scope>
    <source>
        <strain evidence="3 4">Hp12</strain>
    </source>
</reference>
<keyword evidence="1" id="KW-0547">Nucleotide-binding</keyword>
<gene>
    <name evidence="3" type="ORF">DC094_10330</name>
</gene>
<dbReference type="GO" id="GO:0003824">
    <property type="term" value="F:catalytic activity"/>
    <property type="evidence" value="ECO:0007669"/>
    <property type="project" value="UniProtKB-ARBA"/>
</dbReference>
<protein>
    <recommendedName>
        <fullName evidence="2">ATP-grasp domain-containing protein</fullName>
    </recommendedName>
</protein>
<dbReference type="EMBL" id="QDDL01000003">
    <property type="protein sequence ID" value="PVZ69688.1"/>
    <property type="molecule type" value="Genomic_DNA"/>
</dbReference>
<evidence type="ECO:0000259" key="2">
    <source>
        <dbReference type="PROSITE" id="PS50975"/>
    </source>
</evidence>
<name>A0A2V1GXG6_9GAMM</name>
<dbReference type="InterPro" id="IPR013815">
    <property type="entry name" value="ATP_grasp_subdomain_1"/>
</dbReference>
<comment type="caution">
    <text evidence="3">The sequence shown here is derived from an EMBL/GenBank/DDBJ whole genome shotgun (WGS) entry which is preliminary data.</text>
</comment>
<sequence>MITRILIVALYIAACLRLRAKPWLYFQLNAEHFNKAKGIFSKLDIDQLIPARWRLDQFRDSGSEQPTHYPVFIKPEWGQNSAGIVRADNLEQLQEHRKGRDLSAMPFLVQESATENCEFEIYVIRDEENEHQFSLMSITETVNHSDDEFPINGIYNNNTSYRDLNDLISDETRQKIWSHIKQINNFRVARFGMRANSIEEVATGKFHIIEINLFLPMPLYLETAGLTSTDKLRFLLKNAHLLAKVTRSIPKYHKSKSVFFRKLYVHRTTSQSSRTESVDRQKGVAL</sequence>
<dbReference type="Gene3D" id="3.30.470.20">
    <property type="entry name" value="ATP-grasp fold, B domain"/>
    <property type="match status" value="1"/>
</dbReference>
<evidence type="ECO:0000256" key="1">
    <source>
        <dbReference type="PROSITE-ProRule" id="PRU00409"/>
    </source>
</evidence>
<dbReference type="SUPFAM" id="SSF56059">
    <property type="entry name" value="Glutathione synthetase ATP-binding domain-like"/>
    <property type="match status" value="1"/>
</dbReference>
<evidence type="ECO:0000313" key="3">
    <source>
        <dbReference type="EMBL" id="PVZ69688.1"/>
    </source>
</evidence>
<accession>A0A2V1GXG6</accession>
<feature type="domain" description="ATP-grasp" evidence="2">
    <location>
        <begin position="37"/>
        <end position="240"/>
    </location>
</feature>
<keyword evidence="4" id="KW-1185">Reference proteome</keyword>
<dbReference type="OrthoDB" id="9779168at2"/>
<dbReference type="RefSeq" id="WP_116687020.1">
    <property type="nucleotide sequence ID" value="NZ_CAWNYD010000003.1"/>
</dbReference>
<evidence type="ECO:0000313" key="4">
    <source>
        <dbReference type="Proteomes" id="UP000244906"/>
    </source>
</evidence>
<dbReference type="Gene3D" id="3.30.1490.20">
    <property type="entry name" value="ATP-grasp fold, A domain"/>
    <property type="match status" value="1"/>
</dbReference>
<dbReference type="InterPro" id="IPR011761">
    <property type="entry name" value="ATP-grasp"/>
</dbReference>
<dbReference type="GO" id="GO:0046872">
    <property type="term" value="F:metal ion binding"/>
    <property type="evidence" value="ECO:0007669"/>
    <property type="project" value="InterPro"/>
</dbReference>
<dbReference type="GO" id="GO:0005524">
    <property type="term" value="F:ATP binding"/>
    <property type="evidence" value="ECO:0007669"/>
    <property type="project" value="UniProtKB-UniRule"/>
</dbReference>
<proteinExistence type="predicted"/>
<organism evidence="3 4">
    <name type="scientific">Pelagibaculum spongiae</name>
    <dbReference type="NCBI Taxonomy" id="2080658"/>
    <lineage>
        <taxon>Bacteria</taxon>
        <taxon>Pseudomonadati</taxon>
        <taxon>Pseudomonadota</taxon>
        <taxon>Gammaproteobacteria</taxon>
        <taxon>Oceanospirillales</taxon>
        <taxon>Pelagibaculum</taxon>
    </lineage>
</organism>